<evidence type="ECO:0000256" key="1">
    <source>
        <dbReference type="SAM" id="MobiDB-lite"/>
    </source>
</evidence>
<dbReference type="AlphaFoldDB" id="A0A2P5CXA6"/>
<organism evidence="2 3">
    <name type="scientific">Parasponia andersonii</name>
    <name type="common">Sponia andersonii</name>
    <dbReference type="NCBI Taxonomy" id="3476"/>
    <lineage>
        <taxon>Eukaryota</taxon>
        <taxon>Viridiplantae</taxon>
        <taxon>Streptophyta</taxon>
        <taxon>Embryophyta</taxon>
        <taxon>Tracheophyta</taxon>
        <taxon>Spermatophyta</taxon>
        <taxon>Magnoliopsida</taxon>
        <taxon>eudicotyledons</taxon>
        <taxon>Gunneridae</taxon>
        <taxon>Pentapetalae</taxon>
        <taxon>rosids</taxon>
        <taxon>fabids</taxon>
        <taxon>Rosales</taxon>
        <taxon>Cannabaceae</taxon>
        <taxon>Parasponia</taxon>
    </lineage>
</organism>
<evidence type="ECO:0000313" key="2">
    <source>
        <dbReference type="EMBL" id="PON65674.1"/>
    </source>
</evidence>
<comment type="caution">
    <text evidence="2">The sequence shown here is derived from an EMBL/GenBank/DDBJ whole genome shotgun (WGS) entry which is preliminary data.</text>
</comment>
<sequence>MSGKELSNDVEKTTLPYKPIEEEDMVEKQSEENGIANEEKVRVYYEGRRAKVTSDTNDCFRFDAMKESVEDKHLGDFLIDTHEASFAYSFDVEAKKVFGDIDVNLLKAPLCFVNSKSLLEFMEV</sequence>
<feature type="compositionally biased region" description="Basic and acidic residues" evidence="1">
    <location>
        <begin position="1"/>
        <end position="12"/>
    </location>
</feature>
<keyword evidence="3" id="KW-1185">Reference proteome</keyword>
<reference evidence="3" key="1">
    <citation type="submission" date="2016-06" db="EMBL/GenBank/DDBJ databases">
        <title>Parallel loss of symbiosis genes in relatives of nitrogen-fixing non-legume Parasponia.</title>
        <authorList>
            <person name="Van Velzen R."/>
            <person name="Holmer R."/>
            <person name="Bu F."/>
            <person name="Rutten L."/>
            <person name="Van Zeijl A."/>
            <person name="Liu W."/>
            <person name="Santuari L."/>
            <person name="Cao Q."/>
            <person name="Sharma T."/>
            <person name="Shen D."/>
            <person name="Roswanjaya Y."/>
            <person name="Wardhani T."/>
            <person name="Kalhor M.S."/>
            <person name="Jansen J."/>
            <person name="Van den Hoogen J."/>
            <person name="Gungor B."/>
            <person name="Hartog M."/>
            <person name="Hontelez J."/>
            <person name="Verver J."/>
            <person name="Yang W.-C."/>
            <person name="Schijlen E."/>
            <person name="Repin R."/>
            <person name="Schilthuizen M."/>
            <person name="Schranz E."/>
            <person name="Heidstra R."/>
            <person name="Miyata K."/>
            <person name="Fedorova E."/>
            <person name="Kohlen W."/>
            <person name="Bisseling T."/>
            <person name="Smit S."/>
            <person name="Geurts R."/>
        </authorList>
    </citation>
    <scope>NUCLEOTIDE SEQUENCE [LARGE SCALE GENOMIC DNA]</scope>
    <source>
        <strain evidence="3">cv. WU1-14</strain>
    </source>
</reference>
<accession>A0A2P5CXA6</accession>
<gene>
    <name evidence="2" type="ORF">PanWU01x14_114170</name>
</gene>
<dbReference type="EMBL" id="JXTB01000085">
    <property type="protein sequence ID" value="PON65674.1"/>
    <property type="molecule type" value="Genomic_DNA"/>
</dbReference>
<proteinExistence type="predicted"/>
<evidence type="ECO:0000313" key="3">
    <source>
        <dbReference type="Proteomes" id="UP000237105"/>
    </source>
</evidence>
<dbReference type="Proteomes" id="UP000237105">
    <property type="component" value="Unassembled WGS sequence"/>
</dbReference>
<feature type="region of interest" description="Disordered" evidence="1">
    <location>
        <begin position="1"/>
        <end position="32"/>
    </location>
</feature>
<protein>
    <submittedName>
        <fullName evidence="2">Uncharacterized protein</fullName>
    </submittedName>
</protein>
<name>A0A2P5CXA6_PARAD</name>